<dbReference type="InterPro" id="IPR010260">
    <property type="entry name" value="AlpA"/>
</dbReference>
<accession>A0AAU8E899</accession>
<name>A0AAU8E899_9PSED</name>
<dbReference type="Pfam" id="PF05930">
    <property type="entry name" value="Phage_AlpA"/>
    <property type="match status" value="1"/>
</dbReference>
<dbReference type="EMBL" id="CP159258">
    <property type="protein sequence ID" value="XCG75926.1"/>
    <property type="molecule type" value="Genomic_DNA"/>
</dbReference>
<sequence length="48" mass="5259">MASEGLFPKQVPLGGRAVAWVKSEVLQWNMDRLAAARGDQDSDASRSR</sequence>
<organism evidence="1">
    <name type="scientific">Pseudomonas sp. MYb327</name>
    <dbReference type="NCBI Taxonomy" id="2745230"/>
    <lineage>
        <taxon>Bacteria</taxon>
        <taxon>Pseudomonadati</taxon>
        <taxon>Pseudomonadota</taxon>
        <taxon>Gammaproteobacteria</taxon>
        <taxon>Pseudomonadales</taxon>
        <taxon>Pseudomonadaceae</taxon>
        <taxon>Pseudomonas</taxon>
    </lineage>
</organism>
<dbReference type="Gene3D" id="1.10.238.160">
    <property type="match status" value="1"/>
</dbReference>
<dbReference type="RefSeq" id="WP_353637231.1">
    <property type="nucleotide sequence ID" value="NZ_CP159258.1"/>
</dbReference>
<proteinExistence type="predicted"/>
<gene>
    <name evidence="1" type="ORF">ABVN21_07610</name>
</gene>
<protein>
    <submittedName>
        <fullName evidence="1">AlpA family phage regulatory protein</fullName>
    </submittedName>
</protein>
<evidence type="ECO:0000313" key="1">
    <source>
        <dbReference type="EMBL" id="XCG75926.1"/>
    </source>
</evidence>
<reference evidence="1" key="1">
    <citation type="submission" date="2024-06" db="EMBL/GenBank/DDBJ databases">
        <title>The Caenorhabditis elegans bacterial microbiome influences microsporidia infection through nutrient limitation and inhibiting parasite invasion.</title>
        <authorList>
            <person name="Tamim El Jarkass H."/>
            <person name="Castelblanco S."/>
            <person name="Kaur M."/>
            <person name="Wan Y.C."/>
            <person name="Ellis A.E."/>
            <person name="Sheldon R.D."/>
            <person name="Lien E.C."/>
            <person name="Burton N.O."/>
            <person name="Wright G.D."/>
            <person name="Reinke A.W."/>
        </authorList>
    </citation>
    <scope>NUCLEOTIDE SEQUENCE</scope>
    <source>
        <strain evidence="1">MYb327</strain>
    </source>
</reference>
<dbReference type="AlphaFoldDB" id="A0AAU8E899"/>